<evidence type="ECO:0000256" key="6">
    <source>
        <dbReference type="ARBA" id="ARBA00023136"/>
    </source>
</evidence>
<comment type="caution">
    <text evidence="9">The sequence shown here is derived from an EMBL/GenBank/DDBJ whole genome shotgun (WGS) entry which is preliminary data.</text>
</comment>
<dbReference type="Gene3D" id="3.30.240.20">
    <property type="entry name" value="bsu07140 like domains"/>
    <property type="match status" value="2"/>
</dbReference>
<keyword evidence="4 7" id="KW-0812">Transmembrane</keyword>
<dbReference type="AlphaFoldDB" id="A0A9D2AEY3"/>
<sequence>MGLIILRTAIIFIALLVVMRLMGKRQIGEMQPFELVITLLIAELACIPMADSSIPLLYGIVSIVTIFLLHQLMLLIDLGFKPFQAIVGGKPSVVINKDGIDISQLKKNHLDLADLIESMRTAGMFSLDEAAYALYESNGQFSVMPREDSPKEQKVSLPVLIIDDGKFDKHNLALTGTSEDFFEKILQERGVRSIRRVFVLTLDGTGKIYLQCKGERYTTFRIRLPEECVW</sequence>
<feature type="transmembrane region" description="Helical" evidence="7">
    <location>
        <begin position="56"/>
        <end position="76"/>
    </location>
</feature>
<reference evidence="9" key="2">
    <citation type="submission" date="2021-04" db="EMBL/GenBank/DDBJ databases">
        <authorList>
            <person name="Gilroy R."/>
        </authorList>
    </citation>
    <scope>NUCLEOTIDE SEQUENCE</scope>
    <source>
        <strain evidence="9">811</strain>
    </source>
</reference>
<dbReference type="InterPro" id="IPR007353">
    <property type="entry name" value="DUF421"/>
</dbReference>
<reference evidence="9" key="1">
    <citation type="journal article" date="2021" name="PeerJ">
        <title>Extensive microbial diversity within the chicken gut microbiome revealed by metagenomics and culture.</title>
        <authorList>
            <person name="Gilroy R."/>
            <person name="Ravi A."/>
            <person name="Getino M."/>
            <person name="Pursley I."/>
            <person name="Horton D.L."/>
            <person name="Alikhan N.F."/>
            <person name="Baker D."/>
            <person name="Gharbi K."/>
            <person name="Hall N."/>
            <person name="Watson M."/>
            <person name="Adriaenssens E.M."/>
            <person name="Foster-Nyarko E."/>
            <person name="Jarju S."/>
            <person name="Secka A."/>
            <person name="Antonio M."/>
            <person name="Oren A."/>
            <person name="Chaudhuri R.R."/>
            <person name="La Ragione R."/>
            <person name="Hildebrand F."/>
            <person name="Pallen M.J."/>
        </authorList>
    </citation>
    <scope>NUCLEOTIDE SEQUENCE</scope>
    <source>
        <strain evidence="9">811</strain>
    </source>
</reference>
<gene>
    <name evidence="9" type="ORF">H9741_02000</name>
</gene>
<feature type="domain" description="YetF C-terminal" evidence="8">
    <location>
        <begin position="80"/>
        <end position="202"/>
    </location>
</feature>
<name>A0A9D2AEY3_9FIRM</name>
<keyword evidence="6 7" id="KW-0472">Membrane</keyword>
<protein>
    <submittedName>
        <fullName evidence="9">DUF421 domain-containing protein</fullName>
    </submittedName>
</protein>
<dbReference type="Pfam" id="PF04239">
    <property type="entry name" value="DUF421"/>
    <property type="match status" value="1"/>
</dbReference>
<evidence type="ECO:0000313" key="9">
    <source>
        <dbReference type="EMBL" id="HIX07224.1"/>
    </source>
</evidence>
<evidence type="ECO:0000259" key="8">
    <source>
        <dbReference type="Pfam" id="PF04239"/>
    </source>
</evidence>
<evidence type="ECO:0000256" key="3">
    <source>
        <dbReference type="ARBA" id="ARBA00022475"/>
    </source>
</evidence>
<evidence type="ECO:0000256" key="5">
    <source>
        <dbReference type="ARBA" id="ARBA00022989"/>
    </source>
</evidence>
<proteinExistence type="inferred from homology"/>
<keyword evidence="5 7" id="KW-1133">Transmembrane helix</keyword>
<evidence type="ECO:0000256" key="7">
    <source>
        <dbReference type="SAM" id="Phobius"/>
    </source>
</evidence>
<organism evidence="9 10">
    <name type="scientific">Candidatus Borkfalkia faecipullorum</name>
    <dbReference type="NCBI Taxonomy" id="2838510"/>
    <lineage>
        <taxon>Bacteria</taxon>
        <taxon>Bacillati</taxon>
        <taxon>Bacillota</taxon>
        <taxon>Clostridia</taxon>
        <taxon>Christensenellales</taxon>
        <taxon>Christensenellaceae</taxon>
        <taxon>Candidatus Borkfalkia</taxon>
    </lineage>
</organism>
<dbReference type="PANTHER" id="PTHR34582">
    <property type="entry name" value="UPF0702 TRANSMEMBRANE PROTEIN YCAP"/>
    <property type="match status" value="1"/>
</dbReference>
<dbReference type="EMBL" id="DXFX01000027">
    <property type="protein sequence ID" value="HIX07224.1"/>
    <property type="molecule type" value="Genomic_DNA"/>
</dbReference>
<dbReference type="Proteomes" id="UP000824204">
    <property type="component" value="Unassembled WGS sequence"/>
</dbReference>
<comment type="subcellular location">
    <subcellularLocation>
        <location evidence="1">Cell membrane</location>
        <topology evidence="1">Multi-pass membrane protein</topology>
    </subcellularLocation>
</comment>
<keyword evidence="3" id="KW-1003">Cell membrane</keyword>
<evidence type="ECO:0000256" key="1">
    <source>
        <dbReference type="ARBA" id="ARBA00004651"/>
    </source>
</evidence>
<feature type="transmembrane region" description="Helical" evidence="7">
    <location>
        <begin position="6"/>
        <end position="23"/>
    </location>
</feature>
<evidence type="ECO:0000256" key="2">
    <source>
        <dbReference type="ARBA" id="ARBA00006448"/>
    </source>
</evidence>
<dbReference type="PANTHER" id="PTHR34582:SF6">
    <property type="entry name" value="UPF0702 TRANSMEMBRANE PROTEIN YCAP"/>
    <property type="match status" value="1"/>
</dbReference>
<comment type="similarity">
    <text evidence="2">Belongs to the UPF0702 family.</text>
</comment>
<evidence type="ECO:0000256" key="4">
    <source>
        <dbReference type="ARBA" id="ARBA00022692"/>
    </source>
</evidence>
<accession>A0A9D2AEY3</accession>
<dbReference type="InterPro" id="IPR023090">
    <property type="entry name" value="UPF0702_alpha/beta_dom_sf"/>
</dbReference>
<dbReference type="GO" id="GO:0005886">
    <property type="term" value="C:plasma membrane"/>
    <property type="evidence" value="ECO:0007669"/>
    <property type="project" value="UniProtKB-SubCell"/>
</dbReference>
<evidence type="ECO:0000313" key="10">
    <source>
        <dbReference type="Proteomes" id="UP000824204"/>
    </source>
</evidence>